<feature type="domain" description="Cardiolipin synthase N-terminal" evidence="7">
    <location>
        <begin position="17"/>
        <end position="60"/>
    </location>
</feature>
<keyword evidence="2" id="KW-1003">Cell membrane</keyword>
<organism evidence="8 9">
    <name type="scientific">Lactobacillus helveticus</name>
    <name type="common">Lactobacillus suntoryeus</name>
    <dbReference type="NCBI Taxonomy" id="1587"/>
    <lineage>
        <taxon>Bacteria</taxon>
        <taxon>Bacillati</taxon>
        <taxon>Bacillota</taxon>
        <taxon>Bacilli</taxon>
        <taxon>Lactobacillales</taxon>
        <taxon>Lactobacillaceae</taxon>
        <taxon>Lactobacillus</taxon>
    </lineage>
</organism>
<feature type="transmembrane region" description="Helical" evidence="6">
    <location>
        <begin position="34"/>
        <end position="58"/>
    </location>
</feature>
<evidence type="ECO:0000313" key="9">
    <source>
        <dbReference type="Proteomes" id="UP000430466"/>
    </source>
</evidence>
<evidence type="ECO:0000256" key="5">
    <source>
        <dbReference type="ARBA" id="ARBA00023136"/>
    </source>
</evidence>
<evidence type="ECO:0000256" key="3">
    <source>
        <dbReference type="ARBA" id="ARBA00022692"/>
    </source>
</evidence>
<evidence type="ECO:0000256" key="2">
    <source>
        <dbReference type="ARBA" id="ARBA00022475"/>
    </source>
</evidence>
<feature type="transmembrane region" description="Helical" evidence="6">
    <location>
        <begin position="12"/>
        <end position="28"/>
    </location>
</feature>
<dbReference type="Proteomes" id="UP000430466">
    <property type="component" value="Unassembled WGS sequence"/>
</dbReference>
<evidence type="ECO:0000256" key="6">
    <source>
        <dbReference type="SAM" id="Phobius"/>
    </source>
</evidence>
<keyword evidence="3 6" id="KW-0812">Transmembrane</keyword>
<keyword evidence="5 6" id="KW-0472">Membrane</keyword>
<evidence type="ECO:0000259" key="7">
    <source>
        <dbReference type="Pfam" id="PF13396"/>
    </source>
</evidence>
<evidence type="ECO:0000256" key="1">
    <source>
        <dbReference type="ARBA" id="ARBA00004651"/>
    </source>
</evidence>
<dbReference type="InterPro" id="IPR027379">
    <property type="entry name" value="CLS_N"/>
</dbReference>
<dbReference type="AlphaFoldDB" id="A0A6A7K3W9"/>
<reference evidence="8 9" key="1">
    <citation type="submission" date="2019-10" db="EMBL/GenBank/DDBJ databases">
        <title>Draft genome sequences of Lactobacillus strains.</title>
        <authorList>
            <person name="Cho G.-S."/>
            <person name="Fagbemigun O."/>
            <person name="Brinks E."/>
            <person name="Franz C.M.A.P."/>
        </authorList>
    </citation>
    <scope>NUCLEOTIDE SEQUENCE [LARGE SCALE GENOMIC DNA]</scope>
    <source>
        <strain evidence="8 9">313</strain>
    </source>
</reference>
<evidence type="ECO:0000256" key="4">
    <source>
        <dbReference type="ARBA" id="ARBA00022989"/>
    </source>
</evidence>
<name>A0A6A7K3W9_LACHE</name>
<dbReference type="GO" id="GO:0005886">
    <property type="term" value="C:plasma membrane"/>
    <property type="evidence" value="ECO:0007669"/>
    <property type="project" value="UniProtKB-SubCell"/>
</dbReference>
<evidence type="ECO:0000313" key="8">
    <source>
        <dbReference type="EMBL" id="MPW14994.1"/>
    </source>
</evidence>
<dbReference type="EMBL" id="WHOE01000112">
    <property type="protein sequence ID" value="MPW14994.1"/>
    <property type="molecule type" value="Genomic_DNA"/>
</dbReference>
<dbReference type="Pfam" id="PF13396">
    <property type="entry name" value="PLDc_N"/>
    <property type="match status" value="1"/>
</dbReference>
<comment type="subcellular location">
    <subcellularLocation>
        <location evidence="1">Cell membrane</location>
        <topology evidence="1">Multi-pass membrane protein</topology>
    </subcellularLocation>
</comment>
<accession>A0A6A7K3W9</accession>
<gene>
    <name evidence="8" type="ORF">GDZ32_09310</name>
</gene>
<keyword evidence="4 6" id="KW-1133">Transmembrane helix</keyword>
<comment type="caution">
    <text evidence="8">The sequence shown here is derived from an EMBL/GenBank/DDBJ whole genome shotgun (WGS) entry which is preliminary data.</text>
</comment>
<proteinExistence type="predicted"/>
<sequence>MILTWDIIRRTIEVLWIINIAFAVWTVFRSRRSIVATLAWMLVLTVLPGIGFILYLFFGRQLSHDEIFAIQEEQKKHKDII</sequence>
<protein>
    <recommendedName>
        <fullName evidence="7">Cardiolipin synthase N-terminal domain-containing protein</fullName>
    </recommendedName>
</protein>